<dbReference type="AlphaFoldDB" id="A0A367LBA5"/>
<name>A0A367LBA5_9HYPO</name>
<dbReference type="Proteomes" id="UP000253664">
    <property type="component" value="Unassembled WGS sequence"/>
</dbReference>
<protein>
    <submittedName>
        <fullName evidence="1">Uncharacterized protein</fullName>
    </submittedName>
</protein>
<accession>A0A367LBA5</accession>
<organism evidence="1 2">
    <name type="scientific">Ophiocordyceps polyrhachis-furcata BCC 54312</name>
    <dbReference type="NCBI Taxonomy" id="1330021"/>
    <lineage>
        <taxon>Eukaryota</taxon>
        <taxon>Fungi</taxon>
        <taxon>Dikarya</taxon>
        <taxon>Ascomycota</taxon>
        <taxon>Pezizomycotina</taxon>
        <taxon>Sordariomycetes</taxon>
        <taxon>Hypocreomycetidae</taxon>
        <taxon>Hypocreales</taxon>
        <taxon>Ophiocordycipitaceae</taxon>
        <taxon>Ophiocordyceps</taxon>
    </lineage>
</organism>
<dbReference type="OrthoDB" id="10261782at2759"/>
<sequence length="394" mass="40410">MKILAAEDTDNVDVPGAVPVLRHEGDAVVEMWRKSHSSIVVLGALDERRQLERRILQQHDAVGVLGAASLAVTPEKVHKVSIRKLGVIDRDVGIGVLGKVILLEDGVGVEIPNAMLGPDAFSETPVGVTIPAVAGVIVPGDLAARVDQGGSRLVGAHAAHVPGFDLAGSAHAGQHGLPKAWTGAFLQVEVLGDDGQVEMADHAPVGFVEALPADDDEVLEMAGLSDSFGQMGAGVDKVVLYVDAVDDAPGREVAAGEEESEDGSGGEAVVVGGPNHPGKLVGVRPGILYKGGLGGSKGTGIEAAGVDGPQGSARAASEARPDILMRVHKDVEAVGFGDAQDVDCVLDEVLVVLAGASSLDSLPGEDVADRVEAVASDASEVSWRVLPRERPLVK</sequence>
<evidence type="ECO:0000313" key="1">
    <source>
        <dbReference type="EMBL" id="RCI11691.1"/>
    </source>
</evidence>
<dbReference type="EMBL" id="LKCN02000010">
    <property type="protein sequence ID" value="RCI11691.1"/>
    <property type="molecule type" value="Genomic_DNA"/>
</dbReference>
<evidence type="ECO:0000313" key="2">
    <source>
        <dbReference type="Proteomes" id="UP000253664"/>
    </source>
</evidence>
<keyword evidence="2" id="KW-1185">Reference proteome</keyword>
<comment type="caution">
    <text evidence="1">The sequence shown here is derived from an EMBL/GenBank/DDBJ whole genome shotgun (WGS) entry which is preliminary data.</text>
</comment>
<reference evidence="1 2" key="1">
    <citation type="journal article" date="2015" name="BMC Genomics">
        <title>Insights from the genome of Ophiocordyceps polyrhachis-furcata to pathogenicity and host specificity in insect fungi.</title>
        <authorList>
            <person name="Wichadakul D."/>
            <person name="Kobmoo N."/>
            <person name="Ingsriswang S."/>
            <person name="Tangphatsornruang S."/>
            <person name="Chantasingh D."/>
            <person name="Luangsa-ard J.J."/>
            <person name="Eurwilaichitr L."/>
        </authorList>
    </citation>
    <scope>NUCLEOTIDE SEQUENCE [LARGE SCALE GENOMIC DNA]</scope>
    <source>
        <strain evidence="1 2">BCC 54312</strain>
    </source>
</reference>
<gene>
    <name evidence="1" type="ORF">L249_7574</name>
</gene>
<proteinExistence type="predicted"/>